<protein>
    <submittedName>
        <fullName evidence="2">Uncharacterized protein</fullName>
    </submittedName>
</protein>
<dbReference type="InterPro" id="IPR035979">
    <property type="entry name" value="RBD_domain_sf"/>
</dbReference>
<keyword evidence="3" id="KW-1185">Reference proteome</keyword>
<dbReference type="Proteomes" id="UP000289340">
    <property type="component" value="Chromosome 2"/>
</dbReference>
<name>A0A445LRC8_GLYSO</name>
<feature type="region of interest" description="Disordered" evidence="1">
    <location>
        <begin position="103"/>
        <end position="142"/>
    </location>
</feature>
<accession>A0A445LRC8</accession>
<comment type="caution">
    <text evidence="2">The sequence shown here is derived from an EMBL/GenBank/DDBJ whole genome shotgun (WGS) entry which is preliminary data.</text>
</comment>
<dbReference type="SUPFAM" id="SSF54928">
    <property type="entry name" value="RNA-binding domain, RBD"/>
    <property type="match status" value="1"/>
</dbReference>
<reference evidence="2 3" key="1">
    <citation type="submission" date="2018-09" db="EMBL/GenBank/DDBJ databases">
        <title>A high-quality reference genome of wild soybean provides a powerful tool to mine soybean genomes.</title>
        <authorList>
            <person name="Xie M."/>
            <person name="Chung C.Y.L."/>
            <person name="Li M.-W."/>
            <person name="Wong F.-L."/>
            <person name="Chan T.-F."/>
            <person name="Lam H.-M."/>
        </authorList>
    </citation>
    <scope>NUCLEOTIDE SEQUENCE [LARGE SCALE GENOMIC DNA]</scope>
    <source>
        <strain evidence="3">cv. W05</strain>
        <tissue evidence="2">Hypocotyl of etiolated seedlings</tissue>
    </source>
</reference>
<dbReference type="AlphaFoldDB" id="A0A445LRC8"/>
<organism evidence="2 3">
    <name type="scientific">Glycine soja</name>
    <name type="common">Wild soybean</name>
    <dbReference type="NCBI Taxonomy" id="3848"/>
    <lineage>
        <taxon>Eukaryota</taxon>
        <taxon>Viridiplantae</taxon>
        <taxon>Streptophyta</taxon>
        <taxon>Embryophyta</taxon>
        <taxon>Tracheophyta</taxon>
        <taxon>Spermatophyta</taxon>
        <taxon>Magnoliopsida</taxon>
        <taxon>eudicotyledons</taxon>
        <taxon>Gunneridae</taxon>
        <taxon>Pentapetalae</taxon>
        <taxon>rosids</taxon>
        <taxon>fabids</taxon>
        <taxon>Fabales</taxon>
        <taxon>Fabaceae</taxon>
        <taxon>Papilionoideae</taxon>
        <taxon>50 kb inversion clade</taxon>
        <taxon>NPAAA clade</taxon>
        <taxon>indigoferoid/millettioid clade</taxon>
        <taxon>Phaseoleae</taxon>
        <taxon>Glycine</taxon>
        <taxon>Glycine subgen. Soja</taxon>
    </lineage>
</organism>
<dbReference type="EMBL" id="QZWG01000002">
    <property type="protein sequence ID" value="RZC25745.1"/>
    <property type="molecule type" value="Genomic_DNA"/>
</dbReference>
<evidence type="ECO:0000256" key="1">
    <source>
        <dbReference type="SAM" id="MobiDB-lite"/>
    </source>
</evidence>
<sequence>MGNEGLVRQGQCGVGGGGGGGGNVNMVGGNGVGNSVGVVSSINTRGVSNSDGSTTGSGGTILFVGDLHWRTTYVELETELSMYEPMKKMKFFNEKLRRKSKGYCQPEEFGKRKVEEDDDDSSELHDSVAHSGEGGTRERSKV</sequence>
<gene>
    <name evidence="2" type="ORF">D0Y65_004446</name>
</gene>
<dbReference type="GO" id="GO:0003676">
    <property type="term" value="F:nucleic acid binding"/>
    <property type="evidence" value="ECO:0007669"/>
    <property type="project" value="InterPro"/>
</dbReference>
<evidence type="ECO:0000313" key="2">
    <source>
        <dbReference type="EMBL" id="RZC25745.1"/>
    </source>
</evidence>
<evidence type="ECO:0000313" key="3">
    <source>
        <dbReference type="Proteomes" id="UP000289340"/>
    </source>
</evidence>
<proteinExistence type="predicted"/>